<evidence type="ECO:0000259" key="7">
    <source>
        <dbReference type="PROSITE" id="PS50850"/>
    </source>
</evidence>
<dbReference type="InterPro" id="IPR011701">
    <property type="entry name" value="MFS"/>
</dbReference>
<dbReference type="Gene3D" id="1.20.1250.20">
    <property type="entry name" value="MFS general substrate transporter like domains"/>
    <property type="match status" value="1"/>
</dbReference>
<gene>
    <name evidence="8" type="ORF">CSOJ01_10473</name>
</gene>
<comment type="caution">
    <text evidence="8">The sequence shown here is derived from an EMBL/GenBank/DDBJ whole genome shotgun (WGS) entry which is preliminary data.</text>
</comment>
<feature type="region of interest" description="Disordered" evidence="5">
    <location>
        <begin position="1"/>
        <end position="74"/>
    </location>
</feature>
<dbReference type="Pfam" id="PF07690">
    <property type="entry name" value="MFS_1"/>
    <property type="match status" value="1"/>
</dbReference>
<accession>A0A8H6J0X9</accession>
<feature type="transmembrane region" description="Helical" evidence="6">
    <location>
        <begin position="460"/>
        <end position="487"/>
    </location>
</feature>
<feature type="transmembrane region" description="Helical" evidence="6">
    <location>
        <begin position="393"/>
        <end position="413"/>
    </location>
</feature>
<protein>
    <submittedName>
        <fullName evidence="8">MFS transporter</fullName>
    </submittedName>
</protein>
<feature type="transmembrane region" description="Helical" evidence="6">
    <location>
        <begin position="248"/>
        <end position="270"/>
    </location>
</feature>
<name>A0A8H6J0X9_9PEZI</name>
<dbReference type="InterPro" id="IPR036259">
    <property type="entry name" value="MFS_trans_sf"/>
</dbReference>
<feature type="domain" description="Major facilitator superfamily (MFS) profile" evidence="7">
    <location>
        <begin position="123"/>
        <end position="552"/>
    </location>
</feature>
<feature type="transmembrane region" description="Helical" evidence="6">
    <location>
        <begin position="160"/>
        <end position="181"/>
    </location>
</feature>
<evidence type="ECO:0000256" key="1">
    <source>
        <dbReference type="ARBA" id="ARBA00004141"/>
    </source>
</evidence>
<dbReference type="GO" id="GO:0005886">
    <property type="term" value="C:plasma membrane"/>
    <property type="evidence" value="ECO:0007669"/>
    <property type="project" value="TreeGrafter"/>
</dbReference>
<organism evidence="8 9">
    <name type="scientific">Colletotrichum sojae</name>
    <dbReference type="NCBI Taxonomy" id="2175907"/>
    <lineage>
        <taxon>Eukaryota</taxon>
        <taxon>Fungi</taxon>
        <taxon>Dikarya</taxon>
        <taxon>Ascomycota</taxon>
        <taxon>Pezizomycotina</taxon>
        <taxon>Sordariomycetes</taxon>
        <taxon>Hypocreomycetidae</taxon>
        <taxon>Glomerellales</taxon>
        <taxon>Glomerellaceae</taxon>
        <taxon>Colletotrichum</taxon>
        <taxon>Colletotrichum orchidearum species complex</taxon>
    </lineage>
</organism>
<reference evidence="8 9" key="1">
    <citation type="journal article" date="2020" name="Phytopathology">
        <title>Genome Sequence Resources of Colletotrichum truncatum, C. plurivorum, C. musicola, and C. sojae: Four Species Pathogenic to Soybean (Glycine max).</title>
        <authorList>
            <person name="Rogerio F."/>
            <person name="Boufleur T.R."/>
            <person name="Ciampi-Guillardi M."/>
            <person name="Sukno S.A."/>
            <person name="Thon M.R."/>
            <person name="Massola Junior N.S."/>
            <person name="Baroncelli R."/>
        </authorList>
    </citation>
    <scope>NUCLEOTIDE SEQUENCE [LARGE SCALE GENOMIC DNA]</scope>
    <source>
        <strain evidence="8 9">LFN0009</strain>
    </source>
</reference>
<evidence type="ECO:0000256" key="6">
    <source>
        <dbReference type="SAM" id="Phobius"/>
    </source>
</evidence>
<dbReference type="PANTHER" id="PTHR23502">
    <property type="entry name" value="MAJOR FACILITATOR SUPERFAMILY"/>
    <property type="match status" value="1"/>
</dbReference>
<evidence type="ECO:0000256" key="2">
    <source>
        <dbReference type="ARBA" id="ARBA00022692"/>
    </source>
</evidence>
<dbReference type="PANTHER" id="PTHR23502:SF47">
    <property type="entry name" value="MAJOR FACILITATOR SUPERFAMILY (MFS) PROFILE DOMAIN-CONTAINING PROTEIN-RELATED"/>
    <property type="match status" value="1"/>
</dbReference>
<keyword evidence="4 6" id="KW-0472">Membrane</keyword>
<feature type="transmembrane region" description="Helical" evidence="6">
    <location>
        <begin position="214"/>
        <end position="236"/>
    </location>
</feature>
<dbReference type="SUPFAM" id="SSF103473">
    <property type="entry name" value="MFS general substrate transporter"/>
    <property type="match status" value="1"/>
</dbReference>
<keyword evidence="2 6" id="KW-0812">Transmembrane</keyword>
<dbReference type="InterPro" id="IPR020846">
    <property type="entry name" value="MFS_dom"/>
</dbReference>
<sequence>MQSLLQYRRQGVAAQAQIDRDAGAATSSRSPRRHDEEKATTPRNPDGILESSDDTSDESPDGLRHSPPKLSEGTALGRVLTGVHVRDRTSCEGHGGRVFVVGWAGPEDPLDPHNWPVAKRIGVTLQISVLAVFVGAASGIDATVLPQAAHHFGVSETAESMATGLYLVGMGLGSLIAGPFSETFGRNAVYTVSMIVFMIWIMAAGLAPNFGAQITFRFLAGCSASTPLVCSGGSIADMYNRLEKTWSFPLYAVTSFGGPMIGAVMGAYIGPSTTVSWRWAEWTVLIASGLVLILILLCMPETYGPLLLQWKAAHYRRITGDERFRSEHEILDATLLSRLRTSMTRPFLMLTEPIIMAMTLYITVVYVVLFTFLVGWPYVLEYTYGLSQGLANIIFIAMFVGTQINFSLVPIVYRMTVRRTSRKDDGSFDPETRLWYAMFGAAVSVPVSLFWLGWTNFASISVWSAIFAVVFFGFGVTGIFICVYMYIIDSYEMYAASALTFVSLIRYIVAGGVTIAGIPFYERMGTHYTLTIMACIAALLAPIPYVLYYYGPWIRSKSRFAVSVER</sequence>
<dbReference type="CDD" id="cd17323">
    <property type="entry name" value="MFS_Tpo1_MDR_like"/>
    <property type="match status" value="1"/>
</dbReference>
<evidence type="ECO:0000313" key="9">
    <source>
        <dbReference type="Proteomes" id="UP000652219"/>
    </source>
</evidence>
<feature type="transmembrane region" description="Helical" evidence="6">
    <location>
        <begin position="282"/>
        <end position="308"/>
    </location>
</feature>
<feature type="transmembrane region" description="Helical" evidence="6">
    <location>
        <begin position="434"/>
        <end position="454"/>
    </location>
</feature>
<dbReference type="Proteomes" id="UP000652219">
    <property type="component" value="Unassembled WGS sequence"/>
</dbReference>
<feature type="transmembrane region" description="Helical" evidence="6">
    <location>
        <begin position="347"/>
        <end position="373"/>
    </location>
</feature>
<keyword evidence="9" id="KW-1185">Reference proteome</keyword>
<evidence type="ECO:0000256" key="5">
    <source>
        <dbReference type="SAM" id="MobiDB-lite"/>
    </source>
</evidence>
<feature type="transmembrane region" description="Helical" evidence="6">
    <location>
        <begin position="499"/>
        <end position="521"/>
    </location>
</feature>
<feature type="compositionally biased region" description="Acidic residues" evidence="5">
    <location>
        <begin position="51"/>
        <end position="60"/>
    </location>
</feature>
<feature type="transmembrane region" description="Helical" evidence="6">
    <location>
        <begin position="121"/>
        <end position="140"/>
    </location>
</feature>
<dbReference type="PROSITE" id="PS50850">
    <property type="entry name" value="MFS"/>
    <property type="match status" value="1"/>
</dbReference>
<feature type="transmembrane region" description="Helical" evidence="6">
    <location>
        <begin position="527"/>
        <end position="550"/>
    </location>
</feature>
<dbReference type="EMBL" id="WIGN01000220">
    <property type="protein sequence ID" value="KAF6804021.1"/>
    <property type="molecule type" value="Genomic_DNA"/>
</dbReference>
<comment type="subcellular location">
    <subcellularLocation>
        <location evidence="1">Membrane</location>
        <topology evidence="1">Multi-pass membrane protein</topology>
    </subcellularLocation>
</comment>
<dbReference type="AlphaFoldDB" id="A0A8H6J0X9"/>
<keyword evidence="3 6" id="KW-1133">Transmembrane helix</keyword>
<evidence type="ECO:0000256" key="3">
    <source>
        <dbReference type="ARBA" id="ARBA00022989"/>
    </source>
</evidence>
<evidence type="ECO:0000256" key="4">
    <source>
        <dbReference type="ARBA" id="ARBA00023136"/>
    </source>
</evidence>
<feature type="transmembrane region" description="Helical" evidence="6">
    <location>
        <begin position="188"/>
        <end position="208"/>
    </location>
</feature>
<evidence type="ECO:0000313" key="8">
    <source>
        <dbReference type="EMBL" id="KAF6804021.1"/>
    </source>
</evidence>
<dbReference type="GO" id="GO:0022857">
    <property type="term" value="F:transmembrane transporter activity"/>
    <property type="evidence" value="ECO:0007669"/>
    <property type="project" value="InterPro"/>
</dbReference>
<proteinExistence type="predicted"/>